<dbReference type="InterPro" id="IPR024409">
    <property type="entry name" value="DUF3833"/>
</dbReference>
<organism evidence="2 3">
    <name type="scientific">Ectothiorhodosinus mongolicus</name>
    <dbReference type="NCBI Taxonomy" id="233100"/>
    <lineage>
        <taxon>Bacteria</taxon>
        <taxon>Pseudomonadati</taxon>
        <taxon>Pseudomonadota</taxon>
        <taxon>Gammaproteobacteria</taxon>
        <taxon>Chromatiales</taxon>
        <taxon>Ectothiorhodospiraceae</taxon>
        <taxon>Ectothiorhodosinus</taxon>
    </lineage>
</organism>
<dbReference type="Pfam" id="PF12915">
    <property type="entry name" value="DUF3833"/>
    <property type="match status" value="1"/>
</dbReference>
<name>A0A1R3VZ89_9GAMM</name>
<evidence type="ECO:0000313" key="2">
    <source>
        <dbReference type="EMBL" id="SIT69365.1"/>
    </source>
</evidence>
<proteinExistence type="predicted"/>
<dbReference type="EMBL" id="FTPK01000002">
    <property type="protein sequence ID" value="SIT69365.1"/>
    <property type="molecule type" value="Genomic_DNA"/>
</dbReference>
<protein>
    <recommendedName>
        <fullName evidence="4">Lipoprotein</fullName>
    </recommendedName>
</protein>
<keyword evidence="1" id="KW-0732">Signal</keyword>
<keyword evidence="3" id="KW-1185">Reference proteome</keyword>
<feature type="signal peptide" evidence="1">
    <location>
        <begin position="1"/>
        <end position="21"/>
    </location>
</feature>
<dbReference type="PROSITE" id="PS51257">
    <property type="entry name" value="PROKAR_LIPOPROTEIN"/>
    <property type="match status" value="1"/>
</dbReference>
<dbReference type="RefSeq" id="WP_084178660.1">
    <property type="nucleotide sequence ID" value="NZ_CP023018.1"/>
</dbReference>
<reference evidence="2 3" key="1">
    <citation type="submission" date="2017-01" db="EMBL/GenBank/DDBJ databases">
        <authorList>
            <person name="Mah S.A."/>
            <person name="Swanson W.J."/>
            <person name="Moy G.W."/>
            <person name="Vacquier V.D."/>
        </authorList>
    </citation>
    <scope>NUCLEOTIDE SEQUENCE [LARGE SCALE GENOMIC DNA]</scope>
    <source>
        <strain evidence="2 3">M9</strain>
    </source>
</reference>
<gene>
    <name evidence="2" type="ORF">SAMN05216526_1066</name>
</gene>
<evidence type="ECO:0000256" key="1">
    <source>
        <dbReference type="SAM" id="SignalP"/>
    </source>
</evidence>
<dbReference type="Proteomes" id="UP000223759">
    <property type="component" value="Unassembled WGS sequence"/>
</dbReference>
<dbReference type="STRING" id="233100.SAMN05216526_1066"/>
<dbReference type="AlphaFoldDB" id="A0A1R3VZ89"/>
<sequence>MKRLIAFMLLPLVLLFLSACSSVSIENYRHSEPQLNLEDYFIGQTRAWGIFQDRSGQVQRQFTVDIHGYMDGDELVLDEDFLYSDGEVDKRIWRLRRIDENTYEGRADDVIGVAKGHLEGNAFNFSYTLDLPYRNGTIKVKFDDWMFLQSDGVMINRAVMSKFGIRLGEVTLVFQRTD</sequence>
<feature type="chain" id="PRO_5013114084" description="Lipoprotein" evidence="1">
    <location>
        <begin position="22"/>
        <end position="178"/>
    </location>
</feature>
<evidence type="ECO:0008006" key="4">
    <source>
        <dbReference type="Google" id="ProtNLM"/>
    </source>
</evidence>
<evidence type="ECO:0000313" key="3">
    <source>
        <dbReference type="Proteomes" id="UP000223759"/>
    </source>
</evidence>
<dbReference type="OrthoDB" id="5296954at2"/>
<accession>A0A1R3VZ89</accession>